<keyword evidence="9" id="KW-0934">Plastid</keyword>
<keyword evidence="11" id="KW-0809">Transit peptide</keyword>
<feature type="compositionally biased region" description="Acidic residues" evidence="15">
    <location>
        <begin position="64"/>
        <end position="73"/>
    </location>
</feature>
<keyword evidence="10" id="KW-0276">Fatty acid metabolism</keyword>
<comment type="pathway">
    <text evidence="3">Lipid metabolism; fatty acid biosynthesis.</text>
</comment>
<dbReference type="InterPro" id="IPR009081">
    <property type="entry name" value="PP-bd_ACP"/>
</dbReference>
<evidence type="ECO:0000256" key="6">
    <source>
        <dbReference type="ARBA" id="ARBA00022516"/>
    </source>
</evidence>
<evidence type="ECO:0000313" key="17">
    <source>
        <dbReference type="EMBL" id="KAG2272898.1"/>
    </source>
</evidence>
<feature type="domain" description="Carrier" evidence="16">
    <location>
        <begin position="396"/>
        <end position="471"/>
    </location>
</feature>
<feature type="compositionally biased region" description="Acidic residues" evidence="15">
    <location>
        <begin position="166"/>
        <end position="175"/>
    </location>
</feature>
<gene>
    <name evidence="17" type="ORF">Bca52824_067453</name>
</gene>
<feature type="compositionally biased region" description="Polar residues" evidence="15">
    <location>
        <begin position="251"/>
        <end position="313"/>
    </location>
</feature>
<keyword evidence="18" id="KW-1185">Reference proteome</keyword>
<dbReference type="InterPro" id="IPR020806">
    <property type="entry name" value="PKS_PP-bd"/>
</dbReference>
<accession>A0A8X7QSF6</accession>
<dbReference type="SUPFAM" id="SSF47336">
    <property type="entry name" value="ACP-like"/>
    <property type="match status" value="1"/>
</dbReference>
<dbReference type="SMART" id="SM00823">
    <property type="entry name" value="PKS_PP"/>
    <property type="match status" value="1"/>
</dbReference>
<dbReference type="FunFam" id="1.10.1200.10:FF:000017">
    <property type="entry name" value="Acyl carrier protein"/>
    <property type="match status" value="1"/>
</dbReference>
<dbReference type="PROSITE" id="PS50075">
    <property type="entry name" value="CARRIER"/>
    <property type="match status" value="1"/>
</dbReference>
<evidence type="ECO:0000256" key="12">
    <source>
        <dbReference type="ARBA" id="ARBA00023098"/>
    </source>
</evidence>
<protein>
    <recommendedName>
        <fullName evidence="14">Acyl carrier protein</fullName>
    </recommendedName>
</protein>
<evidence type="ECO:0000313" key="18">
    <source>
        <dbReference type="Proteomes" id="UP000886595"/>
    </source>
</evidence>
<dbReference type="OrthoDB" id="2014962at2759"/>
<dbReference type="Proteomes" id="UP000886595">
    <property type="component" value="Unassembled WGS sequence"/>
</dbReference>
<dbReference type="Pfam" id="PF00550">
    <property type="entry name" value="PP-binding"/>
    <property type="match status" value="1"/>
</dbReference>
<dbReference type="InterPro" id="IPR006162">
    <property type="entry name" value="Ppantetheine_attach_site"/>
</dbReference>
<feature type="region of interest" description="Disordered" evidence="15">
    <location>
        <begin position="85"/>
        <end position="316"/>
    </location>
</feature>
<evidence type="ECO:0000256" key="8">
    <source>
        <dbReference type="ARBA" id="ARBA00022553"/>
    </source>
</evidence>
<dbReference type="NCBIfam" id="TIGR00517">
    <property type="entry name" value="acyl_carrier"/>
    <property type="match status" value="1"/>
</dbReference>
<sequence length="475" mass="51118">MRNTRPVHVRNQTTDPSSPMMTSPLMNRHARTGSNAGPGGSNAKKAQTKAAAQRLAAVMSNQTGDDEDSDDDLSFDYNAVGSIGLAAGRSHPSRSPMIKKPVARRPQMGTPQFTDDDNEDDDFSVDVSSSRPSIGLPGGRAIRPKSPIMNKAQPQGRPVMAVSQPTDEENEDDETPYVYTSGVPSVGLAGGRAARSRSPLTKNPPLRHPQAVAQPPPSGDSDADYDEPYTSVMPSIGLAGGRSMKPRTPLEQPQTGVPTSGNRSSFGEDSTLPQTTTNQVDHQSPSARSGFSNKSSQSLNTMDQPPSARSSFSGRPIRTVPLMPSSVPISLKPVTPAFQSDTPTNLRKDKRNNSHIELTTRISFQKPSALVSRTNLSFNLHRSIPTRLSVSCAAKPETVEKVSKIVKKQLSLKDDQKVVAETKFADLGADSLDTVEIVMGLEEEFGIEMAEEKAQKIATVEQAAELIEELVQLKK</sequence>
<comment type="function">
    <text evidence="1 14">Carrier of the growing fatty acid chain in fatty acid biosynthesis.</text>
</comment>
<organism evidence="17 18">
    <name type="scientific">Brassica carinata</name>
    <name type="common">Ethiopian mustard</name>
    <name type="synonym">Abyssinian cabbage</name>
    <dbReference type="NCBI Taxonomy" id="52824"/>
    <lineage>
        <taxon>Eukaryota</taxon>
        <taxon>Viridiplantae</taxon>
        <taxon>Streptophyta</taxon>
        <taxon>Embryophyta</taxon>
        <taxon>Tracheophyta</taxon>
        <taxon>Spermatophyta</taxon>
        <taxon>Magnoliopsida</taxon>
        <taxon>eudicotyledons</taxon>
        <taxon>Gunneridae</taxon>
        <taxon>Pentapetalae</taxon>
        <taxon>rosids</taxon>
        <taxon>malvids</taxon>
        <taxon>Brassicales</taxon>
        <taxon>Brassicaceae</taxon>
        <taxon>Brassiceae</taxon>
        <taxon>Brassica</taxon>
    </lineage>
</organism>
<name>A0A8X7QSF6_BRACI</name>
<dbReference type="HAMAP" id="MF_01217">
    <property type="entry name" value="Acyl_carrier"/>
    <property type="match status" value="1"/>
</dbReference>
<dbReference type="EMBL" id="JAAMPC010000013">
    <property type="protein sequence ID" value="KAG2272898.1"/>
    <property type="molecule type" value="Genomic_DNA"/>
</dbReference>
<keyword evidence="7" id="KW-0150">Chloroplast</keyword>
<evidence type="ECO:0000256" key="7">
    <source>
        <dbReference type="ARBA" id="ARBA00022528"/>
    </source>
</evidence>
<dbReference type="NCBIfam" id="NF002148">
    <property type="entry name" value="PRK00982.1-2"/>
    <property type="match status" value="1"/>
</dbReference>
<dbReference type="GO" id="GO:0031177">
    <property type="term" value="F:phosphopantetheine binding"/>
    <property type="evidence" value="ECO:0007669"/>
    <property type="project" value="InterPro"/>
</dbReference>
<evidence type="ECO:0000256" key="14">
    <source>
        <dbReference type="RuleBase" id="RU000722"/>
    </source>
</evidence>
<evidence type="ECO:0000256" key="5">
    <source>
        <dbReference type="ARBA" id="ARBA00022450"/>
    </source>
</evidence>
<keyword evidence="12" id="KW-0443">Lipid metabolism</keyword>
<evidence type="ECO:0000256" key="9">
    <source>
        <dbReference type="ARBA" id="ARBA00022640"/>
    </source>
</evidence>
<dbReference type="InterPro" id="IPR036736">
    <property type="entry name" value="ACP-like_sf"/>
</dbReference>
<keyword evidence="6 14" id="KW-0444">Lipid biosynthesis</keyword>
<evidence type="ECO:0000256" key="11">
    <source>
        <dbReference type="ARBA" id="ARBA00022946"/>
    </source>
</evidence>
<keyword evidence="13 14" id="KW-0275">Fatty acid biosynthesis</keyword>
<evidence type="ECO:0000256" key="2">
    <source>
        <dbReference type="ARBA" id="ARBA00004229"/>
    </source>
</evidence>
<keyword evidence="5 14" id="KW-0596">Phosphopantetheine</keyword>
<dbReference type="InterPro" id="IPR003231">
    <property type="entry name" value="ACP"/>
</dbReference>
<dbReference type="PANTHER" id="PTHR46153:SF9">
    <property type="entry name" value="ACYL CARRIER PROTEIN 1, CHLOROPLASTIC"/>
    <property type="match status" value="1"/>
</dbReference>
<keyword evidence="8" id="KW-0597">Phosphoprotein</keyword>
<feature type="compositionally biased region" description="Acidic residues" evidence="15">
    <location>
        <begin position="114"/>
        <end position="124"/>
    </location>
</feature>
<dbReference type="PROSITE" id="PS00012">
    <property type="entry name" value="PHOSPHOPANTETHEINE"/>
    <property type="match status" value="1"/>
</dbReference>
<evidence type="ECO:0000256" key="10">
    <source>
        <dbReference type="ARBA" id="ARBA00022832"/>
    </source>
</evidence>
<comment type="caution">
    <text evidence="17">The sequence shown here is derived from an EMBL/GenBank/DDBJ whole genome shotgun (WGS) entry which is preliminary data.</text>
</comment>
<comment type="subcellular location">
    <subcellularLocation>
        <location evidence="2">Plastid</location>
        <location evidence="2">Chloroplast</location>
    </subcellularLocation>
</comment>
<evidence type="ECO:0000256" key="1">
    <source>
        <dbReference type="ARBA" id="ARBA00003180"/>
    </source>
</evidence>
<evidence type="ECO:0000256" key="15">
    <source>
        <dbReference type="SAM" id="MobiDB-lite"/>
    </source>
</evidence>
<evidence type="ECO:0000259" key="16">
    <source>
        <dbReference type="PROSITE" id="PS50075"/>
    </source>
</evidence>
<comment type="similarity">
    <text evidence="4">Belongs to the acyl carrier protein (ACP) family.</text>
</comment>
<proteinExistence type="inferred from homology"/>
<dbReference type="GO" id="GO:0009507">
    <property type="term" value="C:chloroplast"/>
    <property type="evidence" value="ECO:0007669"/>
    <property type="project" value="UniProtKB-SubCell"/>
</dbReference>
<dbReference type="GO" id="GO:0000036">
    <property type="term" value="F:acyl carrier activity"/>
    <property type="evidence" value="ECO:0007669"/>
    <property type="project" value="InterPro"/>
</dbReference>
<feature type="compositionally biased region" description="Polar residues" evidence="15">
    <location>
        <begin position="10"/>
        <end position="25"/>
    </location>
</feature>
<dbReference type="Gene3D" id="1.10.1200.10">
    <property type="entry name" value="ACP-like"/>
    <property type="match status" value="1"/>
</dbReference>
<feature type="region of interest" description="Disordered" evidence="15">
    <location>
        <begin position="1"/>
        <end position="73"/>
    </location>
</feature>
<evidence type="ECO:0000256" key="3">
    <source>
        <dbReference type="ARBA" id="ARBA00005194"/>
    </source>
</evidence>
<dbReference type="InterPro" id="IPR044813">
    <property type="entry name" value="ACP_chloroplastic"/>
</dbReference>
<reference evidence="17 18" key="1">
    <citation type="submission" date="2020-02" db="EMBL/GenBank/DDBJ databases">
        <authorList>
            <person name="Ma Q."/>
            <person name="Huang Y."/>
            <person name="Song X."/>
            <person name="Pei D."/>
        </authorList>
    </citation>
    <scope>NUCLEOTIDE SEQUENCE [LARGE SCALE GENOMIC DNA]</scope>
    <source>
        <strain evidence="17">Sxm20200214</strain>
        <tissue evidence="17">Leaf</tissue>
    </source>
</reference>
<evidence type="ECO:0000256" key="4">
    <source>
        <dbReference type="ARBA" id="ARBA00010930"/>
    </source>
</evidence>
<dbReference type="PANTHER" id="PTHR46153">
    <property type="entry name" value="ACYL CARRIER PROTEIN"/>
    <property type="match status" value="1"/>
</dbReference>
<feature type="compositionally biased region" description="Low complexity" evidence="15">
    <location>
        <begin position="43"/>
        <end position="57"/>
    </location>
</feature>
<evidence type="ECO:0000256" key="13">
    <source>
        <dbReference type="ARBA" id="ARBA00023160"/>
    </source>
</evidence>
<dbReference type="AlphaFoldDB" id="A0A8X7QSF6"/>